<protein>
    <submittedName>
        <fullName evidence="2">Transglutaminase domain-containing protein</fullName>
    </submittedName>
</protein>
<reference evidence="2 3" key="1">
    <citation type="submission" date="2018-08" db="EMBL/GenBank/DDBJ databases">
        <title>A genome reference for cultivated species of the human gut microbiota.</title>
        <authorList>
            <person name="Zou Y."/>
            <person name="Xue W."/>
            <person name="Luo G."/>
        </authorList>
    </citation>
    <scope>NUCLEOTIDE SEQUENCE [LARGE SCALE GENOMIC DNA]</scope>
    <source>
        <strain evidence="2 3">AF16-14</strain>
    </source>
</reference>
<dbReference type="PROSITE" id="PS51257">
    <property type="entry name" value="PROKAR_LIPOPROTEIN"/>
    <property type="match status" value="1"/>
</dbReference>
<organism evidence="2 3">
    <name type="scientific">Odoribacter splanchnicus</name>
    <dbReference type="NCBI Taxonomy" id="28118"/>
    <lineage>
        <taxon>Bacteria</taxon>
        <taxon>Pseudomonadati</taxon>
        <taxon>Bacteroidota</taxon>
        <taxon>Bacteroidia</taxon>
        <taxon>Bacteroidales</taxon>
        <taxon>Odoribacteraceae</taxon>
        <taxon>Odoribacter</taxon>
    </lineage>
</organism>
<proteinExistence type="predicted"/>
<dbReference type="PANTHER" id="PTHR35532">
    <property type="entry name" value="SIMILAR TO POLYHYDROXYALKANOATE DEPOLYMERASE"/>
    <property type="match status" value="1"/>
</dbReference>
<dbReference type="PANTHER" id="PTHR35532:SF5">
    <property type="entry name" value="CARBOHYDRATE-BINDING DOMAIN-CONTAINING PROTEIN"/>
    <property type="match status" value="1"/>
</dbReference>
<dbReference type="AlphaFoldDB" id="A0A412TWM4"/>
<accession>A0A412TWM4</accession>
<gene>
    <name evidence="2" type="ORF">DWW57_05055</name>
</gene>
<dbReference type="Gene3D" id="2.60.40.1120">
    <property type="entry name" value="Carboxypeptidase-like, regulatory domain"/>
    <property type="match status" value="1"/>
</dbReference>
<evidence type="ECO:0000259" key="1">
    <source>
        <dbReference type="SMART" id="SM00460"/>
    </source>
</evidence>
<evidence type="ECO:0000313" key="2">
    <source>
        <dbReference type="EMBL" id="RGU57861.1"/>
    </source>
</evidence>
<evidence type="ECO:0000313" key="3">
    <source>
        <dbReference type="Proteomes" id="UP000284243"/>
    </source>
</evidence>
<dbReference type="SUPFAM" id="SSF54001">
    <property type="entry name" value="Cysteine proteinases"/>
    <property type="match status" value="1"/>
</dbReference>
<feature type="domain" description="Transglutaminase-like" evidence="1">
    <location>
        <begin position="175"/>
        <end position="234"/>
    </location>
</feature>
<dbReference type="SMART" id="SM00460">
    <property type="entry name" value="TGc"/>
    <property type="match status" value="1"/>
</dbReference>
<dbReference type="Gene3D" id="3.10.620.30">
    <property type="match status" value="1"/>
</dbReference>
<name>A0A412TWM4_9BACT</name>
<dbReference type="EMBL" id="QRYC01000004">
    <property type="protein sequence ID" value="RGU57861.1"/>
    <property type="molecule type" value="Genomic_DNA"/>
</dbReference>
<dbReference type="InterPro" id="IPR002931">
    <property type="entry name" value="Transglutaminase-like"/>
</dbReference>
<dbReference type="Proteomes" id="UP000284243">
    <property type="component" value="Unassembled WGS sequence"/>
</dbReference>
<sequence length="878" mass="99022">MNLTFKLALVFFLLLTLSCKERHLFSDQSELATVTRDFEDKQKALPHGDLFRIFTTSLTTEEREALMFLYAYMPIGDITDYSGDYYLMNVRYALKTRQEMPWGCRIPEREFRHFVLPVRVNNENLDESRKVFYEELKERVKNLSLYDAILEVNHWCHEKVIYTPSDSRTSSPLASVKTAYGRCGEESTFLVAALRSVGIPARQVYTPRWAHTDDNHAWVEAWVDGQWHFLGACEPEPVLDLGWFNAPASRGMLMHTKVFGRYNGPEEVMSRTSGYTEINVIGNYAPTTQATVTVTTPDNQPVKNAQVDFKLYNYAEFYTVASKTTNDQGKASLSAGKGDMLVWATDGERFGYGKLSFAKDAAITIILDKQAGEVSTLALDIVPPAEHVNPVTVTPEQRAENTRRMAMEDSIRNAYTATFINAGQADDIADELGLPSAPLTKFLIASRGNHDQILGFLRHTPKAQRVQALQLLQVISDKDLRDTPEAVLKDHLQHTPVSENPLFDAYILNPRIANEMLTAYKDFFQKAISPGLAEKIRENPSFWTQWCIKNISIRDELNPQHIPMMPQGVWNSRIADQHSRAIFYVAVLRSLGIASRIDEVTGKTQYAGTDSKWQDVDFTATTEANIPQGKLVATYKPVKALTNPLYYSHFTLSKYHNGTFQLLTFPEDNSSNWENLLKHPMSLDTGYYMLVTGTRLASGGVLSNTTFFNIEEGKTTTTELIMRENPDEVKVIGSLNSEAFFLPANSSTPQSILQTTGRGYFIIGILGAGQEPTNHALRDIAALKQDFETWGRGMVLLFPDEKQLKSFHPTEFPNLPGTITLGVDQNQTIQKMIQENMKLSHDNLPIFVIADTFNRIVFISQGYTIGLGEQLMKTIHKL</sequence>
<dbReference type="Pfam" id="PF01841">
    <property type="entry name" value="Transglut_core"/>
    <property type="match status" value="1"/>
</dbReference>
<comment type="caution">
    <text evidence="2">The sequence shown here is derived from an EMBL/GenBank/DDBJ whole genome shotgun (WGS) entry which is preliminary data.</text>
</comment>
<dbReference type="InterPro" id="IPR038765">
    <property type="entry name" value="Papain-like_cys_pep_sf"/>
</dbReference>
<dbReference type="RefSeq" id="WP_118160077.1">
    <property type="nucleotide sequence ID" value="NZ_JBBNME010000045.1"/>
</dbReference>